<dbReference type="InterPro" id="IPR009679">
    <property type="entry name" value="Phage_186_CII-like"/>
</dbReference>
<protein>
    <recommendedName>
        <fullName evidence="3">HTH cro/C1-type domain-containing protein</fullName>
    </recommendedName>
</protein>
<accession>A0ABQ0EA91</accession>
<dbReference type="InterPro" id="IPR001387">
    <property type="entry name" value="Cro/C1-type_HTH"/>
</dbReference>
<dbReference type="SUPFAM" id="SSF47413">
    <property type="entry name" value="lambda repressor-like DNA-binding domains"/>
    <property type="match status" value="1"/>
</dbReference>
<sequence length="163" mass="17930">MPNNINLRHITFKQALCHARMCADMTKEEVSEASGINISKISRFFQENDAYNPSPALIPALCRAMGNTVLVDWLNAQIEDLREDMTITSTEDLTRAVMQATQNTGVLNAKTLAAIEDGDLSRKEAQILQAQFKANGNWNYQAADALEGLASGKIKNNGGIHHE</sequence>
<dbReference type="RefSeq" id="WP_407844781.1">
    <property type="nucleotide sequence ID" value="NZ_BAAFSG010000001.1"/>
</dbReference>
<organism evidence="1 2">
    <name type="scientific">Desulfovibrio falkowii</name>
    <dbReference type="NCBI Taxonomy" id="3136602"/>
    <lineage>
        <taxon>Bacteria</taxon>
        <taxon>Pseudomonadati</taxon>
        <taxon>Thermodesulfobacteriota</taxon>
        <taxon>Desulfovibrionia</taxon>
        <taxon>Desulfovibrionales</taxon>
        <taxon>Desulfovibrionaceae</taxon>
        <taxon>Desulfovibrio</taxon>
    </lineage>
</organism>
<comment type="caution">
    <text evidence="1">The sequence shown here is derived from an EMBL/GenBank/DDBJ whole genome shotgun (WGS) entry which is preliminary data.</text>
</comment>
<dbReference type="EMBL" id="BAAFSG010000001">
    <property type="protein sequence ID" value="GAB1254522.1"/>
    <property type="molecule type" value="Genomic_DNA"/>
</dbReference>
<name>A0ABQ0EA91_9BACT</name>
<evidence type="ECO:0000313" key="1">
    <source>
        <dbReference type="EMBL" id="GAB1254522.1"/>
    </source>
</evidence>
<keyword evidence="2" id="KW-1185">Reference proteome</keyword>
<dbReference type="Pfam" id="PF06892">
    <property type="entry name" value="Phage_CP76"/>
    <property type="match status" value="1"/>
</dbReference>
<gene>
    <name evidence="1" type="ORF">Defa_20090</name>
</gene>
<proteinExistence type="predicted"/>
<dbReference type="CDD" id="cd00093">
    <property type="entry name" value="HTH_XRE"/>
    <property type="match status" value="1"/>
</dbReference>
<evidence type="ECO:0000313" key="2">
    <source>
        <dbReference type="Proteomes" id="UP001628192"/>
    </source>
</evidence>
<dbReference type="InterPro" id="IPR010982">
    <property type="entry name" value="Lambda_DNA-bd_dom_sf"/>
</dbReference>
<dbReference type="Proteomes" id="UP001628192">
    <property type="component" value="Unassembled WGS sequence"/>
</dbReference>
<reference evidence="1 2" key="1">
    <citation type="journal article" date="2025" name="Int. J. Syst. Evol. Microbiol.">
        <title>Desulfovibrio falkowii sp. nov., Porphyromonas miyakawae sp. nov., Mediterraneibacter flintii sp. nov. and Owariibacterium komagatae gen. nov., sp. nov., isolated from human faeces.</title>
        <authorList>
            <person name="Hamaguchi T."/>
            <person name="Ohara M."/>
            <person name="Hisatomi A."/>
            <person name="Sekiguchi K."/>
            <person name="Takeda J.I."/>
            <person name="Ueyama J."/>
            <person name="Ito M."/>
            <person name="Nishiwaki H."/>
            <person name="Ogi T."/>
            <person name="Hirayama M."/>
            <person name="Ohkuma M."/>
            <person name="Sakamoto M."/>
            <person name="Ohno K."/>
        </authorList>
    </citation>
    <scope>NUCLEOTIDE SEQUENCE [LARGE SCALE GENOMIC DNA]</scope>
    <source>
        <strain evidence="1 2">13CB8C</strain>
    </source>
</reference>
<evidence type="ECO:0008006" key="3">
    <source>
        <dbReference type="Google" id="ProtNLM"/>
    </source>
</evidence>
<dbReference type="Gene3D" id="1.10.260.40">
    <property type="entry name" value="lambda repressor-like DNA-binding domains"/>
    <property type="match status" value="1"/>
</dbReference>